<evidence type="ECO:0000313" key="4">
    <source>
        <dbReference type="EMBL" id="PKI45730.1"/>
    </source>
</evidence>
<dbReference type="PANTHER" id="PTHR26312">
    <property type="entry name" value="TETRATRICOPEPTIDE REPEAT PROTEIN 5"/>
    <property type="match status" value="1"/>
</dbReference>
<protein>
    <recommendedName>
        <fullName evidence="2">TmcB/TmcC TPR repeats domain-containing protein</fullName>
    </recommendedName>
</protein>
<evidence type="ECO:0000313" key="3">
    <source>
        <dbReference type="EMBL" id="OWM64157.1"/>
    </source>
</evidence>
<dbReference type="Proteomes" id="UP000197138">
    <property type="component" value="Unassembled WGS sequence"/>
</dbReference>
<dbReference type="STRING" id="22663.A0A218VUC5"/>
<dbReference type="EMBL" id="MTKT01005815">
    <property type="protein sequence ID" value="OWM64157.1"/>
    <property type="molecule type" value="Genomic_DNA"/>
</dbReference>
<dbReference type="PANTHER" id="PTHR26312:SF123">
    <property type="entry name" value="TETRATRICOPEPTIDE REPEAT (TPR)-LIKE SUPERFAMILY PROTEIN"/>
    <property type="match status" value="1"/>
</dbReference>
<reference evidence="5" key="1">
    <citation type="journal article" date="2017" name="Plant J.">
        <title>The pomegranate (Punica granatum L.) genome and the genomics of punicalagin biosynthesis.</title>
        <authorList>
            <person name="Qin G."/>
            <person name="Xu C."/>
            <person name="Ming R."/>
            <person name="Tang H."/>
            <person name="Guyot R."/>
            <person name="Kramer E.M."/>
            <person name="Hu Y."/>
            <person name="Yi X."/>
            <person name="Qi Y."/>
            <person name="Xu X."/>
            <person name="Gao Z."/>
            <person name="Pan H."/>
            <person name="Jian J."/>
            <person name="Tian Y."/>
            <person name="Yue Z."/>
            <person name="Xu Y."/>
        </authorList>
    </citation>
    <scope>NUCLEOTIDE SEQUENCE [LARGE SCALE GENOMIC DNA]</scope>
    <source>
        <strain evidence="5">cv. Dabenzi</strain>
    </source>
</reference>
<dbReference type="EMBL" id="PGOL01002701">
    <property type="protein sequence ID" value="PKI45730.1"/>
    <property type="molecule type" value="Genomic_DNA"/>
</dbReference>
<dbReference type="InterPro" id="IPR057352">
    <property type="entry name" value="TPR_TmcB/C"/>
</dbReference>
<dbReference type="GeneID" id="116192377"/>
<reference evidence="4 6" key="3">
    <citation type="submission" date="2017-11" db="EMBL/GenBank/DDBJ databases">
        <title>De-novo sequencing of pomegranate (Punica granatum L.) genome.</title>
        <authorList>
            <person name="Akparov Z."/>
            <person name="Amiraslanov A."/>
            <person name="Hajiyeva S."/>
            <person name="Abbasov M."/>
            <person name="Kaur K."/>
            <person name="Hamwieh A."/>
            <person name="Solovyev V."/>
            <person name="Salamov A."/>
            <person name="Braich B."/>
            <person name="Kosarev P."/>
            <person name="Mahmoud A."/>
            <person name="Hajiyev E."/>
            <person name="Babayeva S."/>
            <person name="Izzatullayeva V."/>
            <person name="Mammadov A."/>
            <person name="Mammadov A."/>
            <person name="Sharifova S."/>
            <person name="Ojaghi J."/>
            <person name="Eynullazada K."/>
            <person name="Bayramov B."/>
            <person name="Abdulazimova A."/>
            <person name="Shahmuradov I."/>
        </authorList>
    </citation>
    <scope>NUCLEOTIDE SEQUENCE [LARGE SCALE GENOMIC DNA]</scope>
    <source>
        <strain evidence="4">AG2017</strain>
        <strain evidence="6">cv. AG2017</strain>
        <tissue evidence="4">Leaf</tissue>
    </source>
</reference>
<proteinExistence type="predicted"/>
<evidence type="ECO:0000256" key="1">
    <source>
        <dbReference type="SAM" id="MobiDB-lite"/>
    </source>
</evidence>
<name>A0A218VUC5_PUNGR</name>
<evidence type="ECO:0000313" key="6">
    <source>
        <dbReference type="Proteomes" id="UP000233551"/>
    </source>
</evidence>
<reference evidence="3" key="2">
    <citation type="submission" date="2017-06" db="EMBL/GenBank/DDBJ databases">
        <title>The pomegranate genome and the genomics of punicalagin biosynthesis.</title>
        <authorList>
            <person name="Xu C."/>
        </authorList>
    </citation>
    <scope>NUCLEOTIDE SEQUENCE [LARGE SCALE GENOMIC DNA]</scope>
    <source>
        <tissue evidence="3">Fresh leaf</tissue>
    </source>
</reference>
<dbReference type="AlphaFoldDB" id="A0A218VUC5"/>
<gene>
    <name evidence="3" type="ORF">CDL15_Pgr018728</name>
    <name evidence="4" type="ORF">CRG98_033863</name>
</gene>
<comment type="caution">
    <text evidence="3">The sequence shown here is derived from an EMBL/GenBank/DDBJ whole genome shotgun (WGS) entry which is preliminary data.</text>
</comment>
<dbReference type="Proteomes" id="UP000233551">
    <property type="component" value="Unassembled WGS sequence"/>
</dbReference>
<keyword evidence="6" id="KW-1185">Reference proteome</keyword>
<accession>A0A218VUC5</accession>
<evidence type="ECO:0000259" key="2">
    <source>
        <dbReference type="Pfam" id="PF25474"/>
    </source>
</evidence>
<feature type="region of interest" description="Disordered" evidence="1">
    <location>
        <begin position="132"/>
        <end position="151"/>
    </location>
</feature>
<dbReference type="SUPFAM" id="SSF48452">
    <property type="entry name" value="TPR-like"/>
    <property type="match status" value="1"/>
</dbReference>
<dbReference type="Pfam" id="PF25474">
    <property type="entry name" value="TPR_TmcB"/>
    <property type="match status" value="1"/>
</dbReference>
<evidence type="ECO:0000313" key="5">
    <source>
        <dbReference type="Proteomes" id="UP000197138"/>
    </source>
</evidence>
<organism evidence="3 5">
    <name type="scientific">Punica granatum</name>
    <name type="common">Pomegranate</name>
    <dbReference type="NCBI Taxonomy" id="22663"/>
    <lineage>
        <taxon>Eukaryota</taxon>
        <taxon>Viridiplantae</taxon>
        <taxon>Streptophyta</taxon>
        <taxon>Embryophyta</taxon>
        <taxon>Tracheophyta</taxon>
        <taxon>Spermatophyta</taxon>
        <taxon>Magnoliopsida</taxon>
        <taxon>eudicotyledons</taxon>
        <taxon>Gunneridae</taxon>
        <taxon>Pentapetalae</taxon>
        <taxon>rosids</taxon>
        <taxon>malvids</taxon>
        <taxon>Myrtales</taxon>
        <taxon>Lythraceae</taxon>
        <taxon>Punica</taxon>
    </lineage>
</organism>
<dbReference type="OrthoDB" id="439046at2759"/>
<feature type="domain" description="TmcB/TmcC TPR repeats" evidence="2">
    <location>
        <begin position="159"/>
        <end position="199"/>
    </location>
</feature>
<dbReference type="Gene3D" id="1.25.40.10">
    <property type="entry name" value="Tetratricopeptide repeat domain"/>
    <property type="match status" value="1"/>
</dbReference>
<dbReference type="InterPro" id="IPR011990">
    <property type="entry name" value="TPR-like_helical_dom_sf"/>
</dbReference>
<sequence length="282" mass="30612">MKAMLLRTGSVAAQSPVVPTSAVALSRQESLTGVFSGGRTAAGGSPRITLHLEVNRRTGGIRRSLSDTDVVKSVGRLASARSMSFPSMVPEDMRVDPGDESTCLTLERNFDEMWTKSGTLGDELGFFGGGFEKGSNSGGNDGDRGSGGGFGGRRDGMGEYYREMLKSNPGDPLLLRNYGKYLHEVERDYERAEECYGRAILASPGDGEVLSLYGKLIWDSQRDERRARSYFDQAVQASPEDCTVLGSYAHFMWEADEDEDEEEQEVGGNRVEASPAMVAAAF</sequence>